<dbReference type="InterPro" id="IPR028082">
    <property type="entry name" value="Peripla_BP_I"/>
</dbReference>
<evidence type="ECO:0000313" key="6">
    <source>
        <dbReference type="Proteomes" id="UP000823615"/>
    </source>
</evidence>
<dbReference type="AlphaFoldDB" id="A0A9D9DWD5"/>
<dbReference type="Pfam" id="PF13377">
    <property type="entry name" value="Peripla_BP_3"/>
    <property type="match status" value="1"/>
</dbReference>
<dbReference type="InterPro" id="IPR046335">
    <property type="entry name" value="LacI/GalR-like_sensor"/>
</dbReference>
<name>A0A9D9DWD5_9SPIO</name>
<evidence type="ECO:0000256" key="1">
    <source>
        <dbReference type="ARBA" id="ARBA00023015"/>
    </source>
</evidence>
<dbReference type="SUPFAM" id="SSF53822">
    <property type="entry name" value="Periplasmic binding protein-like I"/>
    <property type="match status" value="1"/>
</dbReference>
<organism evidence="5 6">
    <name type="scientific">Candidatus Ornithospirochaeta stercoripullorum</name>
    <dbReference type="NCBI Taxonomy" id="2840899"/>
    <lineage>
        <taxon>Bacteria</taxon>
        <taxon>Pseudomonadati</taxon>
        <taxon>Spirochaetota</taxon>
        <taxon>Spirochaetia</taxon>
        <taxon>Spirochaetales</taxon>
        <taxon>Spirochaetaceae</taxon>
        <taxon>Spirochaetaceae incertae sedis</taxon>
        <taxon>Candidatus Ornithospirochaeta</taxon>
    </lineage>
</organism>
<evidence type="ECO:0000313" key="5">
    <source>
        <dbReference type="EMBL" id="MBO8435392.1"/>
    </source>
</evidence>
<protein>
    <submittedName>
        <fullName evidence="5">LacI family DNA-binding transcriptional regulator</fullName>
    </submittedName>
</protein>
<feature type="domain" description="HTH lacI-type" evidence="4">
    <location>
        <begin position="2"/>
        <end position="60"/>
    </location>
</feature>
<evidence type="ECO:0000256" key="3">
    <source>
        <dbReference type="ARBA" id="ARBA00023163"/>
    </source>
</evidence>
<dbReference type="Proteomes" id="UP000823615">
    <property type="component" value="Unassembled WGS sequence"/>
</dbReference>
<dbReference type="EMBL" id="JADIMT010000003">
    <property type="protein sequence ID" value="MBO8435392.1"/>
    <property type="molecule type" value="Genomic_DNA"/>
</dbReference>
<reference evidence="5" key="2">
    <citation type="journal article" date="2021" name="PeerJ">
        <title>Extensive microbial diversity within the chicken gut microbiome revealed by metagenomics and culture.</title>
        <authorList>
            <person name="Gilroy R."/>
            <person name="Ravi A."/>
            <person name="Getino M."/>
            <person name="Pursley I."/>
            <person name="Horton D.L."/>
            <person name="Alikhan N.F."/>
            <person name="Baker D."/>
            <person name="Gharbi K."/>
            <person name="Hall N."/>
            <person name="Watson M."/>
            <person name="Adriaenssens E.M."/>
            <person name="Foster-Nyarko E."/>
            <person name="Jarju S."/>
            <person name="Secka A."/>
            <person name="Antonio M."/>
            <person name="Oren A."/>
            <person name="Chaudhuri R.R."/>
            <person name="La Ragione R."/>
            <person name="Hildebrand F."/>
            <person name="Pallen M.J."/>
        </authorList>
    </citation>
    <scope>NUCLEOTIDE SEQUENCE</scope>
    <source>
        <strain evidence="5">7293</strain>
    </source>
</reference>
<keyword evidence="1" id="KW-0805">Transcription regulation</keyword>
<dbReference type="GO" id="GO:0000976">
    <property type="term" value="F:transcription cis-regulatory region binding"/>
    <property type="evidence" value="ECO:0007669"/>
    <property type="project" value="TreeGrafter"/>
</dbReference>
<reference evidence="5" key="1">
    <citation type="submission" date="2020-10" db="EMBL/GenBank/DDBJ databases">
        <authorList>
            <person name="Gilroy R."/>
        </authorList>
    </citation>
    <scope>NUCLEOTIDE SEQUENCE</scope>
    <source>
        <strain evidence="5">7293</strain>
    </source>
</reference>
<proteinExistence type="predicted"/>
<keyword evidence="2 5" id="KW-0238">DNA-binding</keyword>
<dbReference type="PANTHER" id="PTHR30146:SF149">
    <property type="entry name" value="HTH-TYPE TRANSCRIPTIONAL REGULATOR EBGR"/>
    <property type="match status" value="1"/>
</dbReference>
<dbReference type="Gene3D" id="3.40.50.2300">
    <property type="match status" value="2"/>
</dbReference>
<dbReference type="Pfam" id="PF00356">
    <property type="entry name" value="LacI"/>
    <property type="match status" value="1"/>
</dbReference>
<evidence type="ECO:0000256" key="2">
    <source>
        <dbReference type="ARBA" id="ARBA00023125"/>
    </source>
</evidence>
<dbReference type="PROSITE" id="PS50932">
    <property type="entry name" value="HTH_LACI_2"/>
    <property type="match status" value="1"/>
</dbReference>
<dbReference type="InterPro" id="IPR000843">
    <property type="entry name" value="HTH_LacI"/>
</dbReference>
<dbReference type="SUPFAM" id="SSF47413">
    <property type="entry name" value="lambda repressor-like DNA-binding domains"/>
    <property type="match status" value="1"/>
</dbReference>
<comment type="caution">
    <text evidence="5">The sequence shown here is derived from an EMBL/GenBank/DDBJ whole genome shotgun (WGS) entry which is preliminary data.</text>
</comment>
<dbReference type="PANTHER" id="PTHR30146">
    <property type="entry name" value="LACI-RELATED TRANSCRIPTIONAL REPRESSOR"/>
    <property type="match status" value="1"/>
</dbReference>
<keyword evidence="3" id="KW-0804">Transcription</keyword>
<dbReference type="InterPro" id="IPR010982">
    <property type="entry name" value="Lambda_DNA-bd_dom_sf"/>
</dbReference>
<dbReference type="CDD" id="cd01392">
    <property type="entry name" value="HTH_LacI"/>
    <property type="match status" value="1"/>
</dbReference>
<dbReference type="GO" id="GO:0003700">
    <property type="term" value="F:DNA-binding transcription factor activity"/>
    <property type="evidence" value="ECO:0007669"/>
    <property type="project" value="TreeGrafter"/>
</dbReference>
<dbReference type="Gene3D" id="1.10.260.40">
    <property type="entry name" value="lambda repressor-like DNA-binding domains"/>
    <property type="match status" value="1"/>
</dbReference>
<accession>A0A9D9DWD5</accession>
<evidence type="ECO:0000259" key="4">
    <source>
        <dbReference type="PROSITE" id="PS50932"/>
    </source>
</evidence>
<dbReference type="SMART" id="SM00354">
    <property type="entry name" value="HTH_LACI"/>
    <property type="match status" value="1"/>
</dbReference>
<gene>
    <name evidence="5" type="ORF">IAA97_00205</name>
</gene>
<sequence length="305" mass="34260">MAGIKNIAEKCSVSESTVSRILNNDPTLSVSEAVRTSVENEARRLGYKTPRQRKAQSMRVSLVLSPVDKPGFEERLLEYLQPIASESGFTLSLSAGAECAPALIALGEFTKEEIAYFKSTANELLFINNLGLEYAYDSIMIDYNNAEKQVLDYFLDKGIKKIGYVGGIFHRTSSVIGMKRMKEFNRLLADNNLLNDKWFVSGTMDRDSGYHMVMNMENLPDGIFISDPETAEGVFKALKERRASVETVTYNNFFPGAVRQGMELRIFTPDVWRTAFRLLTEKVKGEREQNLSVFCPACLYSNTAS</sequence>